<feature type="region of interest" description="Disordered" evidence="1">
    <location>
        <begin position="1272"/>
        <end position="1303"/>
    </location>
</feature>
<name>A0A2D0NGP6_FLAN2</name>
<proteinExistence type="predicted"/>
<organism evidence="2 3">
    <name type="scientific">Flavilitoribacter nigricans (strain ATCC 23147 / DSM 23189 / NBRC 102662 / NCIMB 1420 / SS-2)</name>
    <name type="common">Lewinella nigricans</name>
    <dbReference type="NCBI Taxonomy" id="1122177"/>
    <lineage>
        <taxon>Bacteria</taxon>
        <taxon>Pseudomonadati</taxon>
        <taxon>Bacteroidota</taxon>
        <taxon>Saprospiria</taxon>
        <taxon>Saprospirales</taxon>
        <taxon>Lewinellaceae</taxon>
        <taxon>Flavilitoribacter</taxon>
    </lineage>
</organism>
<evidence type="ECO:0000256" key="1">
    <source>
        <dbReference type="SAM" id="MobiDB-lite"/>
    </source>
</evidence>
<evidence type="ECO:0000313" key="3">
    <source>
        <dbReference type="Proteomes" id="UP000223913"/>
    </source>
</evidence>
<comment type="caution">
    <text evidence="2">The sequence shown here is derived from an EMBL/GenBank/DDBJ whole genome shotgun (WGS) entry which is preliminary data.</text>
</comment>
<dbReference type="Proteomes" id="UP000223913">
    <property type="component" value="Unassembled WGS sequence"/>
</dbReference>
<accession>A0A2D0NGP6</accession>
<reference evidence="2 3" key="1">
    <citation type="submission" date="2017-10" db="EMBL/GenBank/DDBJ databases">
        <title>The draft genome sequence of Lewinella nigricans NBRC 102662.</title>
        <authorList>
            <person name="Wang K."/>
        </authorList>
    </citation>
    <scope>NUCLEOTIDE SEQUENCE [LARGE SCALE GENOMIC DNA]</scope>
    <source>
        <strain evidence="2 3">NBRC 102662</strain>
    </source>
</reference>
<keyword evidence="3" id="KW-1185">Reference proteome</keyword>
<gene>
    <name evidence="2" type="ORF">CRP01_05665</name>
</gene>
<protein>
    <submittedName>
        <fullName evidence="2">Uncharacterized protein</fullName>
    </submittedName>
</protein>
<evidence type="ECO:0000313" key="2">
    <source>
        <dbReference type="EMBL" id="PHN07588.1"/>
    </source>
</evidence>
<sequence length="1540" mass="175164">MCLVLLSTSGWGQRLEKFSENQDEFIAELGNYMTSSKQKVLEDNYREFQSVFKAGMFTEDEEKRILQTANSMLSVRMQANPFFRDYLKIVILIKRQENGSELFAKWHKVFDELLAEMDVSHKRPFQEFLGFAEKFIELNALRFSDGGVSWYALSDKYDLEIRDGKAAIVFPETDLLGQRKQDSILIQKTSGVYYPVDFLWEGKGGKTEWDNFEDNSDVYSILDNYQLDTRRSIYEVESAKLHYPLFFGDRLIKGTYAAKLSTGNEKTTVGSFPRFDSREGMMSMTNFGTGIEFRGGFRIKGTTIYGYGEKDDPATLELYDKNGKLVYRGRAEQYAIKSEELILAEHVESTLYFKNDSLYHPSVNLRFDVQNREIQLSRGDRGSDRNPFYNSMNQVNIDAETINAFLESDSLVIGKPTIKQASKRDVVFESFGYFHPRNYQRFQNIATVNPLAIMKVTAEKEGTNFLDADMIARRINSKYSVESIQTLLYDLVANGFINYDSDKQLIEVKDKVFHYVDAARNQVDYDGLNMRSSTLGTNAVMNLQDETITIDGIKSIEFSPAQRVAAKPLGEKVLMEGNRNLSFDGQLYAGYSMMEGKDFQFSYEKFQVHLDSVRYFDLFVPTGERMANGDREATSIASRIEHVNGVLLIDAPNNKSGKDSIQMFPSLQTQEFSYVYYDQDTIQEGAYGRDSFYFQLEPFSFDHLDDYSAEDIKFRGSLTSGGIFPDFKESLVLRENHSLGFKTQTPEEGEIAYGGKGKYTGELDLSNKGFYGRGNMQYLKASIDSEDIIFKPSEATAGADRFDLEEDRTPGSEVPQVRGSDVRINWRPQKDSMYVRTLEDPFKLFQQDDHVFDGTLILTPDGLKGDGKLDWSKAYLNSQLFSFGAFSTKADTTNIGIKAFDAEELALSTENVSADVDFDAQKGLFKANDQFLETTLPYNQYITSMNEFTWDMKEETIDFKADPGKYGIFTSIHPDQDSLNFKGQNAFYDLKTSQLNIEGVPNIVSADAFIYPDSGLVEIQKGGVMTKLEQARIVADTTNKYHVINRATVEILGRRNYRASGFYEYNIGDRKQEIKLQDIVGQPVGKGNYSDKKTVTRAVGEVKSESDFYVDHKTQFQGRITLNAEEKNLQFDGFARLDADKLPRPYWFTISSEGDKKDLAIRYDTPKSFDGEPLQTGLFLSKENSRIYPRVMAPLHFRKDRPIFDAKGYFKYNQGKDQFIFGDSLKVLRDELTGNQFIFKNVDGSVEAEGKFNIGSGLKYIKVDAAGVAKTAFPPPSEVEDELPPSEDLENEEEGTEETEPDPNMMMLLEEDEAEDKVDSILGGPKVVDIPFTADLMTGIQLIVPENLLKIMLNDIKSSSFDAPTITLLNDINFYKKSARELFPPTTKEIQQSLEGLTSGFLDIQPKYNPYTVLFSRLKMKWDADYQSFVTTEDKNGIVSVAGEPINKMLTCHVEFKMPSNEDDRLYIYIKSPSELFYFFGFKQGILSITSNNPSFMEAFDKLKAKDLIQKMDDGETYEIQAVEPGSANLFLRRIQATRQ</sequence>
<dbReference type="EMBL" id="PDUD01000009">
    <property type="protein sequence ID" value="PHN07588.1"/>
    <property type="molecule type" value="Genomic_DNA"/>
</dbReference>
<feature type="compositionally biased region" description="Acidic residues" evidence="1">
    <location>
        <begin position="1278"/>
        <end position="1301"/>
    </location>
</feature>